<accession>A0ABY5AWJ1</accession>
<dbReference type="Gene3D" id="2.160.20.10">
    <property type="entry name" value="Single-stranded right-handed beta-helix, Pectin lyase-like"/>
    <property type="match status" value="1"/>
</dbReference>
<dbReference type="InterPro" id="IPR050557">
    <property type="entry name" value="RTX_toxin/Mannuronan_C5-epim"/>
</dbReference>
<evidence type="ECO:0008006" key="6">
    <source>
        <dbReference type="Google" id="ProtNLM"/>
    </source>
</evidence>
<dbReference type="PRINTS" id="PR00313">
    <property type="entry name" value="CABNDNGRPT"/>
</dbReference>
<dbReference type="PANTHER" id="PTHR38340:SF1">
    <property type="entry name" value="S-LAYER PROTEIN"/>
    <property type="match status" value="1"/>
</dbReference>
<feature type="region of interest" description="Disordered" evidence="3">
    <location>
        <begin position="222"/>
        <end position="243"/>
    </location>
</feature>
<comment type="subcellular location">
    <subcellularLocation>
        <location evidence="1">Secreted</location>
    </subcellularLocation>
</comment>
<proteinExistence type="predicted"/>
<name>A0ABY5AWJ1_9CYAN</name>
<evidence type="ECO:0000256" key="1">
    <source>
        <dbReference type="ARBA" id="ARBA00004613"/>
    </source>
</evidence>
<protein>
    <recommendedName>
        <fullName evidence="6">Right handed beta helix domain-containing protein</fullName>
    </recommendedName>
</protein>
<evidence type="ECO:0000256" key="3">
    <source>
        <dbReference type="SAM" id="MobiDB-lite"/>
    </source>
</evidence>
<sequence>MGGPGNDYLSGDDGNDTIFGNAGNDTIVGGSGANVIFGGRGSDLIFGGDGRNTIFGDDGNDTIFGNAGDDTIAGGDGDDIIYGGQGDDVLFGNQGDDTLFGNRGNDFLAGGQGNDYLVGGLGNNTLHGGAGADSFVLIDKPGFDVILDFNSAEEDRLLLGGLLTFEDIDIRQGTGLNVNDAVITRRGSDSVIAILRGVPIANLTEAVFAPAVGDLPIFDEIDNGNGLDDDDPEETDPDANLTTTPQLRGAELLVANRSGVIGQVAALDAAGFSVIGVETDGGDSLEDAVTIDDQGNITLTSTGVSAFDNTSTYLDISIETDAGNSGTVRVYGRIVDALEDPEIGNAQDISVGNGQDTIRIAPGTYDDPLLLSESVTLRGANAGTPGDANRGNESEITATVQVNANGVTLDGLRFTEGVNGDNTGNNLRILNNVFEEVGLSVRPGEIRSGTQIRNNQFNAIEVFGISLSNLSDARVTGNGVNVVGTEANSDGIVADLLIGSTISDNRLNVAAGGGSGIQLSGTGDAGNPLEDITLSGNTIMGESGAGRGRTDGGITLRTGNFQNLLIRENTVSGFSGDNLTGSLLLTAGTQIPDPDQVQLLDNVFAADSPGFSVYVAAATSDIPSLRVGDNFSAPETPLVVGNVAALENTEFLFS</sequence>
<dbReference type="InterPro" id="IPR001343">
    <property type="entry name" value="Hemolysn_Ca-bd"/>
</dbReference>
<dbReference type="Proteomes" id="UP001056708">
    <property type="component" value="Chromosome"/>
</dbReference>
<dbReference type="SUPFAM" id="SSF51120">
    <property type="entry name" value="beta-Roll"/>
    <property type="match status" value="1"/>
</dbReference>
<dbReference type="SUPFAM" id="SSF51126">
    <property type="entry name" value="Pectin lyase-like"/>
    <property type="match status" value="1"/>
</dbReference>
<evidence type="ECO:0000313" key="4">
    <source>
        <dbReference type="EMBL" id="USR93172.1"/>
    </source>
</evidence>
<dbReference type="InterPro" id="IPR012334">
    <property type="entry name" value="Pectin_lyas_fold"/>
</dbReference>
<feature type="compositionally biased region" description="Acidic residues" evidence="3">
    <location>
        <begin position="222"/>
        <end position="237"/>
    </location>
</feature>
<dbReference type="InterPro" id="IPR011049">
    <property type="entry name" value="Serralysin-like_metalloprot_C"/>
</dbReference>
<reference evidence="4" key="1">
    <citation type="submission" date="2022-06" db="EMBL/GenBank/DDBJ databases">
        <title>Genome sequence of Phormidium yuhuli AB48 isolated from an industrial photobioreactor environment.</title>
        <authorList>
            <person name="Qiu Y."/>
            <person name="Noonan A.J.C."/>
            <person name="Dofher K."/>
            <person name="Koch M."/>
            <person name="Kieft B."/>
            <person name="Lin X."/>
            <person name="Ziels R.M."/>
            <person name="Hallam S.J."/>
        </authorList>
    </citation>
    <scope>NUCLEOTIDE SEQUENCE</scope>
    <source>
        <strain evidence="4">AB48</strain>
    </source>
</reference>
<dbReference type="InterPro" id="IPR011050">
    <property type="entry name" value="Pectin_lyase_fold/virulence"/>
</dbReference>
<evidence type="ECO:0000256" key="2">
    <source>
        <dbReference type="ARBA" id="ARBA00022525"/>
    </source>
</evidence>
<evidence type="ECO:0000313" key="5">
    <source>
        <dbReference type="Proteomes" id="UP001056708"/>
    </source>
</evidence>
<organism evidence="4 5">
    <name type="scientific">Phormidium yuhuli AB48</name>
    <dbReference type="NCBI Taxonomy" id="2940671"/>
    <lineage>
        <taxon>Bacteria</taxon>
        <taxon>Bacillati</taxon>
        <taxon>Cyanobacteriota</taxon>
        <taxon>Cyanophyceae</taxon>
        <taxon>Oscillatoriophycideae</taxon>
        <taxon>Oscillatoriales</taxon>
        <taxon>Oscillatoriaceae</taxon>
        <taxon>Phormidium</taxon>
        <taxon>Phormidium yuhuli</taxon>
    </lineage>
</organism>
<keyword evidence="5" id="KW-1185">Reference proteome</keyword>
<dbReference type="PROSITE" id="PS00330">
    <property type="entry name" value="HEMOLYSIN_CALCIUM"/>
    <property type="match status" value="2"/>
</dbReference>
<dbReference type="EMBL" id="CP098611">
    <property type="protein sequence ID" value="USR93172.1"/>
    <property type="molecule type" value="Genomic_DNA"/>
</dbReference>
<gene>
    <name evidence="4" type="ORF">NEA10_13050</name>
</gene>
<dbReference type="InterPro" id="IPR018511">
    <property type="entry name" value="Hemolysin-typ_Ca-bd_CS"/>
</dbReference>
<dbReference type="Gene3D" id="2.150.10.10">
    <property type="entry name" value="Serralysin-like metalloprotease, C-terminal"/>
    <property type="match status" value="3"/>
</dbReference>
<dbReference type="PANTHER" id="PTHR38340">
    <property type="entry name" value="S-LAYER PROTEIN"/>
    <property type="match status" value="1"/>
</dbReference>
<dbReference type="Pfam" id="PF00353">
    <property type="entry name" value="HemolysinCabind"/>
    <property type="match status" value="3"/>
</dbReference>
<keyword evidence="2" id="KW-0964">Secreted</keyword>